<dbReference type="InterPro" id="IPR008407">
    <property type="entry name" value="Brnchd-chn_aa_trnsp_AzlD"/>
</dbReference>
<organism evidence="2 3">
    <name type="scientific">Fundidesulfovibrio magnetotacticus</name>
    <dbReference type="NCBI Taxonomy" id="2730080"/>
    <lineage>
        <taxon>Bacteria</taxon>
        <taxon>Pseudomonadati</taxon>
        <taxon>Thermodesulfobacteriota</taxon>
        <taxon>Desulfovibrionia</taxon>
        <taxon>Desulfovibrionales</taxon>
        <taxon>Desulfovibrionaceae</taxon>
        <taxon>Fundidesulfovibrio</taxon>
    </lineage>
</organism>
<protein>
    <recommendedName>
        <fullName evidence="4">Branched-chain amino acid transport protein (AzlD)</fullName>
    </recommendedName>
</protein>
<keyword evidence="1" id="KW-0812">Transmembrane</keyword>
<sequence length="109" mass="11742">MDQTEIFLTILGMALATYLPRLAPALFFASRPMPEALRRFLAVVPPAVLGALLAQSVLLERGQLKLTPDNLFLWAALLTGFLAWRTRGFFGPVLAGMALVAGARAFLAG</sequence>
<dbReference type="Pfam" id="PF05437">
    <property type="entry name" value="AzlD"/>
    <property type="match status" value="1"/>
</dbReference>
<evidence type="ECO:0000313" key="2">
    <source>
        <dbReference type="EMBL" id="GFK94606.1"/>
    </source>
</evidence>
<reference evidence="2 3" key="2">
    <citation type="submission" date="2020-05" db="EMBL/GenBank/DDBJ databases">
        <title>Draft genome sequence of Desulfovibrio sp. strainFSS-1.</title>
        <authorList>
            <person name="Shimoshige H."/>
            <person name="Kobayashi H."/>
            <person name="Maekawa T."/>
        </authorList>
    </citation>
    <scope>NUCLEOTIDE SEQUENCE [LARGE SCALE GENOMIC DNA]</scope>
    <source>
        <strain evidence="2 3">SIID29052-01</strain>
    </source>
</reference>
<keyword evidence="1" id="KW-0472">Membrane</keyword>
<keyword evidence="1" id="KW-1133">Transmembrane helix</keyword>
<name>A0A6V8LXR8_9BACT</name>
<gene>
    <name evidence="2" type="ORF">NNJEOMEG_02453</name>
</gene>
<reference evidence="2 3" key="1">
    <citation type="submission" date="2020-04" db="EMBL/GenBank/DDBJ databases">
        <authorList>
            <consortium name="Desulfovibrio sp. FSS-1 genome sequencing consortium"/>
            <person name="Shimoshige H."/>
            <person name="Kobayashi H."/>
            <person name="Maekawa T."/>
        </authorList>
    </citation>
    <scope>NUCLEOTIDE SEQUENCE [LARGE SCALE GENOMIC DNA]</scope>
    <source>
        <strain evidence="2 3">SIID29052-01</strain>
    </source>
</reference>
<evidence type="ECO:0008006" key="4">
    <source>
        <dbReference type="Google" id="ProtNLM"/>
    </source>
</evidence>
<dbReference type="Proteomes" id="UP000494245">
    <property type="component" value="Unassembled WGS sequence"/>
</dbReference>
<dbReference type="AlphaFoldDB" id="A0A6V8LXR8"/>
<dbReference type="RefSeq" id="WP_173084839.1">
    <property type="nucleotide sequence ID" value="NZ_BLTE01000011.1"/>
</dbReference>
<keyword evidence="3" id="KW-1185">Reference proteome</keyword>
<feature type="transmembrane region" description="Helical" evidence="1">
    <location>
        <begin position="40"/>
        <end position="59"/>
    </location>
</feature>
<feature type="transmembrane region" description="Helical" evidence="1">
    <location>
        <begin position="6"/>
        <end position="28"/>
    </location>
</feature>
<evidence type="ECO:0000256" key="1">
    <source>
        <dbReference type="SAM" id="Phobius"/>
    </source>
</evidence>
<evidence type="ECO:0000313" key="3">
    <source>
        <dbReference type="Proteomes" id="UP000494245"/>
    </source>
</evidence>
<accession>A0A6V8LXR8</accession>
<comment type="caution">
    <text evidence="2">The sequence shown here is derived from an EMBL/GenBank/DDBJ whole genome shotgun (WGS) entry which is preliminary data.</text>
</comment>
<dbReference type="EMBL" id="BLTE01000011">
    <property type="protein sequence ID" value="GFK94606.1"/>
    <property type="molecule type" value="Genomic_DNA"/>
</dbReference>
<proteinExistence type="predicted"/>